<protein>
    <recommendedName>
        <fullName evidence="2">Histidine Kinase domain-containing protein</fullName>
    </recommendedName>
</protein>
<name>A0A2H3KSD4_9FLAO</name>
<feature type="domain" description="Histidine Kinase" evidence="2">
    <location>
        <begin position="90"/>
        <end position="370"/>
    </location>
</feature>
<dbReference type="EMBL" id="PCMW01000032">
    <property type="protein sequence ID" value="PDS25108.1"/>
    <property type="molecule type" value="Genomic_DNA"/>
</dbReference>
<organism evidence="3 4">
    <name type="scientific">Flavobacterium branchiophilum</name>
    <dbReference type="NCBI Taxonomy" id="55197"/>
    <lineage>
        <taxon>Bacteria</taxon>
        <taxon>Pseudomonadati</taxon>
        <taxon>Bacteroidota</taxon>
        <taxon>Flavobacteriia</taxon>
        <taxon>Flavobacteriales</taxon>
        <taxon>Flavobacteriaceae</taxon>
        <taxon>Flavobacterium</taxon>
    </lineage>
</organism>
<reference evidence="3 4" key="1">
    <citation type="submission" date="2017-09" db="EMBL/GenBank/DDBJ databases">
        <title>Whole genomes of Flavobacteriaceae.</title>
        <authorList>
            <person name="Stine C."/>
            <person name="Li C."/>
            <person name="Tadesse D."/>
        </authorList>
    </citation>
    <scope>NUCLEOTIDE SEQUENCE [LARGE SCALE GENOMIC DNA]</scope>
    <source>
        <strain evidence="3 4">ATCC 35036</strain>
    </source>
</reference>
<dbReference type="InterPro" id="IPR054731">
    <property type="entry name" value="HisKin-conflict"/>
</dbReference>
<accession>A0A2H3KSD4</accession>
<gene>
    <name evidence="3" type="ORF">B0A77_05365</name>
</gene>
<sequence>MNKNKNRRKMIQDSFDLVHHLLADKKLTLAQKERVFQLSSNFMKTDSELIKTLDKQLKNINEKVEGLEKRSDLGDVLGGAKKGEKKIVVKKHKPKDVANFMHLFNNPNGLKYLTHDFDQQKDFDIELFLENTKKVFERETKKLKIPSYLYSIVNEFSFNENPNWGNGMNEGFSCNKWKNWSKEYKLSPFRNPEFITTINEFRKLTRIEAPDLKNYTEDIIQEVFQNTEVEYSLNRLENADFYTNTPFFISAIKSILEIIRDKSSKLPIAKFNITYKGTLKDNYYQIQIQILHFNSFPTKDFNQLHPEWKSGKGTIGEIKEKLFGYCNWSIESKFDNGHYRINLLKDTNDPDFELISNENCIGTKHILTFYYKTSD</sequence>
<evidence type="ECO:0000313" key="3">
    <source>
        <dbReference type="EMBL" id="PDS25108.1"/>
    </source>
</evidence>
<proteinExistence type="predicted"/>
<comment type="caution">
    <text evidence="3">The sequence shown here is derived from an EMBL/GenBank/DDBJ whole genome shotgun (WGS) entry which is preliminary data.</text>
</comment>
<feature type="coiled-coil region" evidence="1">
    <location>
        <begin position="43"/>
        <end position="70"/>
    </location>
</feature>
<dbReference type="AlphaFoldDB" id="A0A2H3KSD4"/>
<keyword evidence="1" id="KW-0175">Coiled coil</keyword>
<evidence type="ECO:0000313" key="4">
    <source>
        <dbReference type="Proteomes" id="UP000220828"/>
    </source>
</evidence>
<evidence type="ECO:0000259" key="2">
    <source>
        <dbReference type="Pfam" id="PF22561"/>
    </source>
</evidence>
<dbReference type="Pfam" id="PF22561">
    <property type="entry name" value="HisKin-conflict"/>
    <property type="match status" value="1"/>
</dbReference>
<evidence type="ECO:0000256" key="1">
    <source>
        <dbReference type="SAM" id="Coils"/>
    </source>
</evidence>
<dbReference type="Proteomes" id="UP000220828">
    <property type="component" value="Unassembled WGS sequence"/>
</dbReference>